<dbReference type="CDD" id="cd00093">
    <property type="entry name" value="HTH_XRE"/>
    <property type="match status" value="1"/>
</dbReference>
<proteinExistence type="predicted"/>
<dbReference type="InterPro" id="IPR010982">
    <property type="entry name" value="Lambda_DNA-bd_dom_sf"/>
</dbReference>
<organism evidence="3 4">
    <name type="scientific">Paraclostridium bifermentans</name>
    <name type="common">Clostridium bifermentans</name>
    <dbReference type="NCBI Taxonomy" id="1490"/>
    <lineage>
        <taxon>Bacteria</taxon>
        <taxon>Bacillati</taxon>
        <taxon>Bacillota</taxon>
        <taxon>Clostridia</taxon>
        <taxon>Peptostreptococcales</taxon>
        <taxon>Peptostreptococcaceae</taxon>
        <taxon>Paraclostridium</taxon>
    </lineage>
</organism>
<dbReference type="Gene3D" id="1.10.260.40">
    <property type="entry name" value="lambda repressor-like DNA-binding domains"/>
    <property type="match status" value="1"/>
</dbReference>
<accession>A0A5P3XAN6</accession>
<protein>
    <submittedName>
        <fullName evidence="3">XRE family transcriptional regulator</fullName>
    </submittedName>
</protein>
<keyword evidence="1" id="KW-0238">DNA-binding</keyword>
<evidence type="ECO:0000256" key="1">
    <source>
        <dbReference type="ARBA" id="ARBA00023125"/>
    </source>
</evidence>
<feature type="domain" description="HTH cro/C1-type" evidence="2">
    <location>
        <begin position="25"/>
        <end position="79"/>
    </location>
</feature>
<reference evidence="3 4" key="1">
    <citation type="submission" date="2018-09" db="EMBL/GenBank/DDBJ databases">
        <title>A clostridial neurotoxin that targets Anopheles mosquitoes.</title>
        <authorList>
            <person name="Contreras E."/>
            <person name="Masuyer G."/>
            <person name="Qureshi N."/>
            <person name="Chawla S."/>
            <person name="Lim H.L."/>
            <person name="Chen J."/>
            <person name="Stenmark P."/>
            <person name="Gill S."/>
        </authorList>
    </citation>
    <scope>NUCLEOTIDE SEQUENCE [LARGE SCALE GENOMIC DNA]</scope>
    <source>
        <strain evidence="3 4">Cbm</strain>
    </source>
</reference>
<dbReference type="GO" id="GO:0003677">
    <property type="term" value="F:DNA binding"/>
    <property type="evidence" value="ECO:0007669"/>
    <property type="project" value="UniProtKB-KW"/>
</dbReference>
<dbReference type="EMBL" id="CP032452">
    <property type="protein sequence ID" value="QEZ68027.1"/>
    <property type="molecule type" value="Genomic_DNA"/>
</dbReference>
<dbReference type="Pfam" id="PF01381">
    <property type="entry name" value="HTH_3"/>
    <property type="match status" value="1"/>
</dbReference>
<dbReference type="SUPFAM" id="SSF47413">
    <property type="entry name" value="lambda repressor-like DNA-binding domains"/>
    <property type="match status" value="1"/>
</dbReference>
<evidence type="ECO:0000313" key="4">
    <source>
        <dbReference type="Proteomes" id="UP000326961"/>
    </source>
</evidence>
<dbReference type="PROSITE" id="PS50943">
    <property type="entry name" value="HTH_CROC1"/>
    <property type="match status" value="1"/>
</dbReference>
<dbReference type="PANTHER" id="PTHR46558">
    <property type="entry name" value="TRACRIPTIONAL REGULATORY PROTEIN-RELATED-RELATED"/>
    <property type="match status" value="1"/>
</dbReference>
<dbReference type="Proteomes" id="UP000326961">
    <property type="component" value="Chromosome"/>
</dbReference>
<dbReference type="PANTHER" id="PTHR46558:SF14">
    <property type="entry name" value="HTH-TYPE TRANSCRIPTIONAL REGULATOR ANSR"/>
    <property type="match status" value="1"/>
</dbReference>
<gene>
    <name evidence="3" type="ORF">D4A35_03395</name>
</gene>
<dbReference type="AlphaFoldDB" id="A0A5P3XAN6"/>
<sequence length="123" mass="14051">MANFIVKLELEKGVSILKNQFADRLRAERESLGLLQKEMAEKLNLPTNTYNGYETGKRSPSLEITSTIAEKLGVSVDYLLGNTNIKNFEDYPEDVKRVVELLLNADKSKAIFLRKILEEFLEK</sequence>
<dbReference type="SMART" id="SM00530">
    <property type="entry name" value="HTH_XRE"/>
    <property type="match status" value="1"/>
</dbReference>
<name>A0A5P3XAN6_PARBF</name>
<dbReference type="InterPro" id="IPR001387">
    <property type="entry name" value="Cro/C1-type_HTH"/>
</dbReference>
<evidence type="ECO:0000313" key="3">
    <source>
        <dbReference type="EMBL" id="QEZ68027.1"/>
    </source>
</evidence>
<evidence type="ECO:0000259" key="2">
    <source>
        <dbReference type="PROSITE" id="PS50943"/>
    </source>
</evidence>